<dbReference type="RefSeq" id="WP_310764273.1">
    <property type="nucleotide sequence ID" value="NZ_CP134050.1"/>
</dbReference>
<dbReference type="PANTHER" id="PTHR43808">
    <property type="entry name" value="ACETYLORNITHINE DEACETYLASE"/>
    <property type="match status" value="1"/>
</dbReference>
<dbReference type="InterPro" id="IPR002933">
    <property type="entry name" value="Peptidase_M20"/>
</dbReference>
<dbReference type="CDD" id="cd03885">
    <property type="entry name" value="M20_CPDG2"/>
    <property type="match status" value="1"/>
</dbReference>
<dbReference type="PIRSF" id="PIRSF037238">
    <property type="entry name" value="Carboxypeptidase_G2"/>
    <property type="match status" value="1"/>
</dbReference>
<proteinExistence type="predicted"/>
<dbReference type="InterPro" id="IPR017150">
    <property type="entry name" value="Pept_M20_glutamate_carboxypep"/>
</dbReference>
<evidence type="ECO:0000256" key="3">
    <source>
        <dbReference type="ARBA" id="ARBA00022801"/>
    </source>
</evidence>
<evidence type="ECO:0000256" key="1">
    <source>
        <dbReference type="ARBA" id="ARBA00001947"/>
    </source>
</evidence>
<evidence type="ECO:0000259" key="5">
    <source>
        <dbReference type="Pfam" id="PF07687"/>
    </source>
</evidence>
<dbReference type="Proteomes" id="UP001256827">
    <property type="component" value="Chromosome"/>
</dbReference>
<reference evidence="6 7" key="1">
    <citation type="submission" date="2023-09" db="EMBL/GenBank/DDBJ databases">
        <title>Complete Genome and Methylome dissection of Bacillus brevis NEB573 original source of BbsI restriction endonuclease.</title>
        <authorList>
            <person name="Fomenkov A."/>
            <person name="Roberts R.D."/>
        </authorList>
    </citation>
    <scope>NUCLEOTIDE SEQUENCE [LARGE SCALE GENOMIC DNA]</scope>
    <source>
        <strain evidence="6 7">NEB573</strain>
    </source>
</reference>
<dbReference type="InterPro" id="IPR011650">
    <property type="entry name" value="Peptidase_M20_dimer"/>
</dbReference>
<dbReference type="Pfam" id="PF01546">
    <property type="entry name" value="Peptidase_M20"/>
    <property type="match status" value="1"/>
</dbReference>
<keyword evidence="3" id="KW-0378">Hydrolase</keyword>
<protein>
    <submittedName>
        <fullName evidence="6">M20 family metallopeptidase</fullName>
    </submittedName>
</protein>
<comment type="cofactor">
    <cofactor evidence="1">
        <name>Zn(2+)</name>
        <dbReference type="ChEBI" id="CHEBI:29105"/>
    </cofactor>
</comment>
<keyword evidence="4" id="KW-0862">Zinc</keyword>
<name>A0ABY9SY43_BREBE</name>
<dbReference type="Gene3D" id="3.30.70.360">
    <property type="match status" value="1"/>
</dbReference>
<evidence type="ECO:0000313" key="6">
    <source>
        <dbReference type="EMBL" id="WNC12755.1"/>
    </source>
</evidence>
<dbReference type="Pfam" id="PF07687">
    <property type="entry name" value="M20_dimer"/>
    <property type="match status" value="1"/>
</dbReference>
<dbReference type="SUPFAM" id="SSF55031">
    <property type="entry name" value="Bacterial exopeptidase dimerisation domain"/>
    <property type="match status" value="1"/>
</dbReference>
<evidence type="ECO:0000313" key="7">
    <source>
        <dbReference type="Proteomes" id="UP001256827"/>
    </source>
</evidence>
<evidence type="ECO:0000256" key="4">
    <source>
        <dbReference type="ARBA" id="ARBA00022833"/>
    </source>
</evidence>
<dbReference type="EMBL" id="CP134050">
    <property type="protein sequence ID" value="WNC12755.1"/>
    <property type="molecule type" value="Genomic_DNA"/>
</dbReference>
<gene>
    <name evidence="6" type="ORF">RGB73_18715</name>
</gene>
<dbReference type="InterPro" id="IPR050072">
    <property type="entry name" value="Peptidase_M20A"/>
</dbReference>
<keyword evidence="2" id="KW-0479">Metal-binding</keyword>
<dbReference type="SUPFAM" id="SSF53187">
    <property type="entry name" value="Zn-dependent exopeptidases"/>
    <property type="match status" value="1"/>
</dbReference>
<keyword evidence="7" id="KW-1185">Reference proteome</keyword>
<dbReference type="Gene3D" id="3.40.630.10">
    <property type="entry name" value="Zn peptidases"/>
    <property type="match status" value="1"/>
</dbReference>
<dbReference type="InterPro" id="IPR001261">
    <property type="entry name" value="ArgE/DapE_CS"/>
</dbReference>
<dbReference type="PROSITE" id="PS00758">
    <property type="entry name" value="ARGE_DAPE_CPG2_1"/>
    <property type="match status" value="1"/>
</dbReference>
<dbReference type="InterPro" id="IPR036264">
    <property type="entry name" value="Bact_exopeptidase_dim_dom"/>
</dbReference>
<organism evidence="6 7">
    <name type="scientific">Brevibacillus brevis</name>
    <name type="common">Bacillus brevis</name>
    <dbReference type="NCBI Taxonomy" id="1393"/>
    <lineage>
        <taxon>Bacteria</taxon>
        <taxon>Bacillati</taxon>
        <taxon>Bacillota</taxon>
        <taxon>Bacilli</taxon>
        <taxon>Bacillales</taxon>
        <taxon>Paenibacillaceae</taxon>
        <taxon>Brevibacillus</taxon>
    </lineage>
</organism>
<sequence length="377" mass="40503">MNHANDLQAYLRQHQEEMLFDLEQFVRKDSPSQDKALVDECGLFLRELFAKHLAAEAEVIAQNEVGDHLKFTLGQGNEQILIVGHFDTVWDKGRLPFRIEGNKAHGPGILDMKGGIIQALWALKAIKERGLSLNKKVVFLCNSDEEIGSIHSRKLIEEEAAKSVCVLVAEPAEASTGALKTSRKGVGIYDLKLYGHSAHAGNHHEDGINALEELARQIIALQELTDYEKGTTVNVGTAKGGSKRNVVPDYAEAQIDVRISSLAEAERINEKILGLRPQVTGAKIEVTGGINRPPMERTEKTASLFAVAQAAAGELGLTLGEASVGGGSDGNFCAALGIPTLDGLGASGEGLHAEHEHILIDSLAIRAALLANLLVKL</sequence>
<dbReference type="PANTHER" id="PTHR43808:SF9">
    <property type="entry name" value="BLL0789 PROTEIN"/>
    <property type="match status" value="1"/>
</dbReference>
<evidence type="ECO:0000256" key="2">
    <source>
        <dbReference type="ARBA" id="ARBA00022723"/>
    </source>
</evidence>
<accession>A0ABY9SY43</accession>
<feature type="domain" description="Peptidase M20 dimerisation" evidence="5">
    <location>
        <begin position="182"/>
        <end position="272"/>
    </location>
</feature>